<evidence type="ECO:0000256" key="8">
    <source>
        <dbReference type="ARBA" id="ARBA00022970"/>
    </source>
</evidence>
<feature type="domain" description="ABC transporter" evidence="10">
    <location>
        <begin position="4"/>
        <end position="238"/>
    </location>
</feature>
<dbReference type="RefSeq" id="WP_109705423.1">
    <property type="nucleotide sequence ID" value="NZ_QGDB01000002.1"/>
</dbReference>
<dbReference type="GO" id="GO:0005886">
    <property type="term" value="C:plasma membrane"/>
    <property type="evidence" value="ECO:0007669"/>
    <property type="project" value="UniProtKB-SubCell"/>
</dbReference>
<dbReference type="PANTHER" id="PTHR43166:SF9">
    <property type="entry name" value="GLUTAMATE_ASPARTATE IMPORT ATP-BINDING PROTEIN GLTL"/>
    <property type="match status" value="1"/>
</dbReference>
<dbReference type="InterPro" id="IPR003593">
    <property type="entry name" value="AAA+_ATPase"/>
</dbReference>
<keyword evidence="4" id="KW-0813">Transport</keyword>
<dbReference type="InterPro" id="IPR017871">
    <property type="entry name" value="ABC_transporter-like_CS"/>
</dbReference>
<dbReference type="Proteomes" id="UP000245865">
    <property type="component" value="Unassembled WGS sequence"/>
</dbReference>
<evidence type="ECO:0000259" key="10">
    <source>
        <dbReference type="PROSITE" id="PS50893"/>
    </source>
</evidence>
<evidence type="ECO:0000313" key="11">
    <source>
        <dbReference type="EMBL" id="PWL18524.1"/>
    </source>
</evidence>
<dbReference type="PIRSF" id="PIRSF039085">
    <property type="entry name" value="ABC_ATPase_HisP"/>
    <property type="match status" value="1"/>
</dbReference>
<dbReference type="CDD" id="cd03262">
    <property type="entry name" value="ABC_HisP_GlnQ"/>
    <property type="match status" value="1"/>
</dbReference>
<comment type="similarity">
    <text evidence="3">Belongs to the ABC transporter superfamily.</text>
</comment>
<dbReference type="FunFam" id="3.40.50.300:FF:000020">
    <property type="entry name" value="Amino acid ABC transporter ATP-binding component"/>
    <property type="match status" value="1"/>
</dbReference>
<dbReference type="InterPro" id="IPR030679">
    <property type="entry name" value="ABC_ATPase_HisP-typ"/>
</dbReference>
<evidence type="ECO:0000256" key="2">
    <source>
        <dbReference type="ARBA" id="ARBA00004533"/>
    </source>
</evidence>
<sequence>MALVEIKNLRKSFGTLEVLKDVSLIVEKGDIVALIGRSGSGKSTLLRCINGLEETQGGTITVAGQPISAKMSGLREYRQRVGIVFQQFNLFPHMNVLKNVTLAPILTGKVSKPEARALAEACLAKVGLLEKIEAWPEQLSGGQQQRVAIARCLAMAPELMLFDEVTSALDPELVGEVLKVMEDMARQGMTMVLVTHEMAFARNVANKVVFMHQGRIWEEGHPDQVFGNPQTPELQAFIRTSQK</sequence>
<dbReference type="Gene3D" id="3.40.50.300">
    <property type="entry name" value="P-loop containing nucleotide triphosphate hydrolases"/>
    <property type="match status" value="1"/>
</dbReference>
<accession>A0A316JAL5</accession>
<dbReference type="EMBL" id="QGDB01000002">
    <property type="protein sequence ID" value="PWL18524.1"/>
    <property type="molecule type" value="Genomic_DNA"/>
</dbReference>
<evidence type="ECO:0000256" key="7">
    <source>
        <dbReference type="ARBA" id="ARBA00022840"/>
    </source>
</evidence>
<dbReference type="GO" id="GO:0005524">
    <property type="term" value="F:ATP binding"/>
    <property type="evidence" value="ECO:0007669"/>
    <property type="project" value="UniProtKB-KW"/>
</dbReference>
<dbReference type="OrthoDB" id="9802264at2"/>
<dbReference type="GO" id="GO:0016887">
    <property type="term" value="F:ATP hydrolysis activity"/>
    <property type="evidence" value="ECO:0007669"/>
    <property type="project" value="InterPro"/>
</dbReference>
<dbReference type="SMART" id="SM00382">
    <property type="entry name" value="AAA"/>
    <property type="match status" value="1"/>
</dbReference>
<dbReference type="InterPro" id="IPR050086">
    <property type="entry name" value="MetN_ABC_transporter-like"/>
</dbReference>
<reference evidence="11 12" key="1">
    <citation type="submission" date="2018-05" db="EMBL/GenBank/DDBJ databases">
        <title>Comparative genomic sequence analysis between strain HN4 and CCM 8460T (Falsochrobactrum ovis) will provide more evidence to prove that HN4 is a new species of Falsochrobactrum.</title>
        <authorList>
            <person name="Lyu W."/>
            <person name="Sun L."/>
            <person name="Yao L."/>
        </authorList>
    </citation>
    <scope>NUCLEOTIDE SEQUENCE [LARGE SCALE GENOMIC DNA]</scope>
    <source>
        <strain evidence="11 12">HN4</strain>
    </source>
</reference>
<dbReference type="AlphaFoldDB" id="A0A316JAL5"/>
<name>A0A316JAL5_9HYPH</name>
<keyword evidence="12" id="KW-1185">Reference proteome</keyword>
<evidence type="ECO:0000256" key="6">
    <source>
        <dbReference type="ARBA" id="ARBA00022741"/>
    </source>
</evidence>
<keyword evidence="6" id="KW-0547">Nucleotide-binding</keyword>
<keyword evidence="5" id="KW-1003">Cell membrane</keyword>
<evidence type="ECO:0000256" key="4">
    <source>
        <dbReference type="ARBA" id="ARBA00022448"/>
    </source>
</evidence>
<dbReference type="GO" id="GO:0015424">
    <property type="term" value="F:ABC-type amino acid transporter activity"/>
    <property type="evidence" value="ECO:0007669"/>
    <property type="project" value="InterPro"/>
</dbReference>
<proteinExistence type="inferred from homology"/>
<dbReference type="InterPro" id="IPR027417">
    <property type="entry name" value="P-loop_NTPase"/>
</dbReference>
<dbReference type="SUPFAM" id="SSF52540">
    <property type="entry name" value="P-loop containing nucleoside triphosphate hydrolases"/>
    <property type="match status" value="1"/>
</dbReference>
<protein>
    <submittedName>
        <fullName evidence="11">Amino acid ABC transporter ATP-binding protein</fullName>
    </submittedName>
</protein>
<keyword evidence="8" id="KW-0029">Amino-acid transport</keyword>
<dbReference type="Pfam" id="PF00005">
    <property type="entry name" value="ABC_tran"/>
    <property type="match status" value="1"/>
</dbReference>
<keyword evidence="9" id="KW-0472">Membrane</keyword>
<dbReference type="PROSITE" id="PS00211">
    <property type="entry name" value="ABC_TRANSPORTER_1"/>
    <property type="match status" value="1"/>
</dbReference>
<comment type="subcellular location">
    <subcellularLocation>
        <location evidence="2">Cell inner membrane</location>
    </subcellularLocation>
    <subcellularLocation>
        <location evidence="1">Cell membrane</location>
        <topology evidence="1">Peripheral membrane protein</topology>
    </subcellularLocation>
</comment>
<dbReference type="InterPro" id="IPR003439">
    <property type="entry name" value="ABC_transporter-like_ATP-bd"/>
</dbReference>
<evidence type="ECO:0000256" key="1">
    <source>
        <dbReference type="ARBA" id="ARBA00004202"/>
    </source>
</evidence>
<organism evidence="11 12">
    <name type="scientific">Falsochrobactrum shanghaiense</name>
    <dbReference type="NCBI Taxonomy" id="2201899"/>
    <lineage>
        <taxon>Bacteria</taxon>
        <taxon>Pseudomonadati</taxon>
        <taxon>Pseudomonadota</taxon>
        <taxon>Alphaproteobacteria</taxon>
        <taxon>Hyphomicrobiales</taxon>
        <taxon>Brucellaceae</taxon>
        <taxon>Falsochrobactrum</taxon>
    </lineage>
</organism>
<comment type="caution">
    <text evidence="11">The sequence shown here is derived from an EMBL/GenBank/DDBJ whole genome shotgun (WGS) entry which is preliminary data.</text>
</comment>
<evidence type="ECO:0000256" key="9">
    <source>
        <dbReference type="ARBA" id="ARBA00023136"/>
    </source>
</evidence>
<evidence type="ECO:0000256" key="3">
    <source>
        <dbReference type="ARBA" id="ARBA00005417"/>
    </source>
</evidence>
<dbReference type="PROSITE" id="PS50893">
    <property type="entry name" value="ABC_TRANSPORTER_2"/>
    <property type="match status" value="1"/>
</dbReference>
<evidence type="ECO:0000313" key="12">
    <source>
        <dbReference type="Proteomes" id="UP000245865"/>
    </source>
</evidence>
<keyword evidence="7 11" id="KW-0067">ATP-binding</keyword>
<evidence type="ECO:0000256" key="5">
    <source>
        <dbReference type="ARBA" id="ARBA00022475"/>
    </source>
</evidence>
<dbReference type="PANTHER" id="PTHR43166">
    <property type="entry name" value="AMINO ACID IMPORT ATP-BINDING PROTEIN"/>
    <property type="match status" value="1"/>
</dbReference>
<gene>
    <name evidence="11" type="ORF">DKP76_05370</name>
</gene>